<organism evidence="2 3">
    <name type="scientific">Protea cynaroides</name>
    <dbReference type="NCBI Taxonomy" id="273540"/>
    <lineage>
        <taxon>Eukaryota</taxon>
        <taxon>Viridiplantae</taxon>
        <taxon>Streptophyta</taxon>
        <taxon>Embryophyta</taxon>
        <taxon>Tracheophyta</taxon>
        <taxon>Spermatophyta</taxon>
        <taxon>Magnoliopsida</taxon>
        <taxon>Proteales</taxon>
        <taxon>Proteaceae</taxon>
        <taxon>Protea</taxon>
    </lineage>
</organism>
<dbReference type="InterPro" id="IPR032675">
    <property type="entry name" value="LRR_dom_sf"/>
</dbReference>
<dbReference type="SUPFAM" id="SSF52058">
    <property type="entry name" value="L domain-like"/>
    <property type="match status" value="1"/>
</dbReference>
<feature type="region of interest" description="Disordered" evidence="1">
    <location>
        <begin position="1"/>
        <end position="102"/>
    </location>
</feature>
<dbReference type="PANTHER" id="PTHR45752:SF195">
    <property type="entry name" value="LEUCINE-RICH REPEAT (LRR) FAMILY PROTEIN-RELATED"/>
    <property type="match status" value="1"/>
</dbReference>
<evidence type="ECO:0000313" key="2">
    <source>
        <dbReference type="EMBL" id="KAJ4961413.1"/>
    </source>
</evidence>
<dbReference type="OrthoDB" id="272161at2759"/>
<feature type="compositionally biased region" description="Basic and acidic residues" evidence="1">
    <location>
        <begin position="52"/>
        <end position="102"/>
    </location>
</feature>
<keyword evidence="3" id="KW-1185">Reference proteome</keyword>
<sequence length="617" mass="71456">MEEEKKKGRRSREEEGKTETGRREEGEGKKIAHQSAVSTIPSKAHQSRNRMRREEGEKEEEGKKEGGRRRWEGDKKETGGRRREEREWKNRGRRRGEEGEGKKRLTRKYSFDLGQMYLVFSQGTNVVQGFQVDFRNVSEEERKELDNLTTEALLKMPNLRLLHIEGNEYEWTPNWKHSHDDGNLYFKNLVWLRWRIFPFSYIPSNFHMRNLVILTMQWSKLKEVWKETKSLPNLKVLDLCNSHYLTCTPDFSGVPNLETLNLGGCTKLVEVHESIGHLSKLVELNLRRCSSLKNLPSGICKLASLKKLNIDGCSSIEKLPEKIGSLTCLTSFKAESIKRTKELPSTLGNLCCLKSLHLCENGFFRLPRSICELSQLETLDLYHCESLKSLPMLPSSLCFLNVSHCKSLEKLSTLSNLKHLRKLCLSNCSKLNEIEGVEGLESAEFINFGNCNNLEKRIIQDIISYLPNRDTCQFVFDGEEIPKWFEFRNEEFSINSEMQGLIICFVLDLNYNRWIRLWPLYSPCGVAVALHNVSKNITWDCRIFIDSWHKGKRIRVIKVPHRVCKSIADCGDIISVSIKKNIGGDIYVFDENIWVHLLYTKHDKVFDQGNFKATPSI</sequence>
<dbReference type="Gene3D" id="3.80.10.10">
    <property type="entry name" value="Ribonuclease Inhibitor"/>
    <property type="match status" value="2"/>
</dbReference>
<name>A0A9Q0K4S3_9MAGN</name>
<feature type="compositionally biased region" description="Basic and acidic residues" evidence="1">
    <location>
        <begin position="1"/>
        <end position="30"/>
    </location>
</feature>
<dbReference type="EMBL" id="JAMYWD010000009">
    <property type="protein sequence ID" value="KAJ4961413.1"/>
    <property type="molecule type" value="Genomic_DNA"/>
</dbReference>
<dbReference type="InterPro" id="IPR050715">
    <property type="entry name" value="LRR-SigEffector_domain"/>
</dbReference>
<evidence type="ECO:0000313" key="3">
    <source>
        <dbReference type="Proteomes" id="UP001141806"/>
    </source>
</evidence>
<dbReference type="Proteomes" id="UP001141806">
    <property type="component" value="Unassembled WGS sequence"/>
</dbReference>
<gene>
    <name evidence="2" type="ORF">NE237_021323</name>
</gene>
<proteinExistence type="predicted"/>
<evidence type="ECO:0000256" key="1">
    <source>
        <dbReference type="SAM" id="MobiDB-lite"/>
    </source>
</evidence>
<reference evidence="2" key="1">
    <citation type="journal article" date="2023" name="Plant J.">
        <title>The genome of the king protea, Protea cynaroides.</title>
        <authorList>
            <person name="Chang J."/>
            <person name="Duong T.A."/>
            <person name="Schoeman C."/>
            <person name="Ma X."/>
            <person name="Roodt D."/>
            <person name="Barker N."/>
            <person name="Li Z."/>
            <person name="Van de Peer Y."/>
            <person name="Mizrachi E."/>
        </authorList>
    </citation>
    <scope>NUCLEOTIDE SEQUENCE</scope>
    <source>
        <tissue evidence="2">Young leaves</tissue>
    </source>
</reference>
<comment type="caution">
    <text evidence="2">The sequence shown here is derived from an EMBL/GenBank/DDBJ whole genome shotgun (WGS) entry which is preliminary data.</text>
</comment>
<dbReference type="PANTHER" id="PTHR45752">
    <property type="entry name" value="LEUCINE-RICH REPEAT-CONTAINING"/>
    <property type="match status" value="1"/>
</dbReference>
<accession>A0A9Q0K4S3</accession>
<dbReference type="AlphaFoldDB" id="A0A9Q0K4S3"/>
<protein>
    <submittedName>
        <fullName evidence="2">Uncharacterized protein</fullName>
    </submittedName>
</protein>